<name>A0A5B0PW23_PUCGR</name>
<feature type="compositionally biased region" description="Basic and acidic residues" evidence="1">
    <location>
        <begin position="105"/>
        <end position="116"/>
    </location>
</feature>
<comment type="caution">
    <text evidence="2">The sequence shown here is derived from an EMBL/GenBank/DDBJ whole genome shotgun (WGS) entry which is preliminary data.</text>
</comment>
<accession>A0A5B0PW23</accession>
<proteinExistence type="predicted"/>
<evidence type="ECO:0000313" key="2">
    <source>
        <dbReference type="EMBL" id="KAA1105233.1"/>
    </source>
</evidence>
<dbReference type="EMBL" id="VDEP01000311">
    <property type="protein sequence ID" value="KAA1105233.1"/>
    <property type="molecule type" value="Genomic_DNA"/>
</dbReference>
<feature type="region of interest" description="Disordered" evidence="1">
    <location>
        <begin position="101"/>
        <end position="121"/>
    </location>
</feature>
<evidence type="ECO:0000256" key="1">
    <source>
        <dbReference type="SAM" id="MobiDB-lite"/>
    </source>
</evidence>
<sequence>MTTDSLTSVLPFTPYGAATPNYAYFRVSDSDKDYEIQQHTDLYTLVDAGHALGAHHQSNLSKSQATLLRRKQTANDRSRCPKRKLSDEAVGYRRVRLRPLNLGQEGKRKPEADPRVLHNTGPRRATITGLMEIPALSVSHESHLSTYRPPKQLLCRRMARQMQLSKRLLNRLRTQIALWRHKAASILED</sequence>
<protein>
    <submittedName>
        <fullName evidence="2">Uncharacterized protein</fullName>
    </submittedName>
</protein>
<dbReference type="AlphaFoldDB" id="A0A5B0PW23"/>
<evidence type="ECO:0000313" key="3">
    <source>
        <dbReference type="Proteomes" id="UP000325313"/>
    </source>
</evidence>
<gene>
    <name evidence="2" type="ORF">PGTUg99_017555</name>
</gene>
<organism evidence="2 3">
    <name type="scientific">Puccinia graminis f. sp. tritici</name>
    <dbReference type="NCBI Taxonomy" id="56615"/>
    <lineage>
        <taxon>Eukaryota</taxon>
        <taxon>Fungi</taxon>
        <taxon>Dikarya</taxon>
        <taxon>Basidiomycota</taxon>
        <taxon>Pucciniomycotina</taxon>
        <taxon>Pucciniomycetes</taxon>
        <taxon>Pucciniales</taxon>
        <taxon>Pucciniaceae</taxon>
        <taxon>Puccinia</taxon>
    </lineage>
</organism>
<reference evidence="2 3" key="1">
    <citation type="submission" date="2019-05" db="EMBL/GenBank/DDBJ databases">
        <title>Emergence of the Ug99 lineage of the wheat stem rust pathogen through somatic hybridization.</title>
        <authorList>
            <person name="Li F."/>
            <person name="Upadhyaya N.M."/>
            <person name="Sperschneider J."/>
            <person name="Matny O."/>
            <person name="Nguyen-Phuc H."/>
            <person name="Mago R."/>
            <person name="Raley C."/>
            <person name="Miller M.E."/>
            <person name="Silverstein K.A.T."/>
            <person name="Henningsen E."/>
            <person name="Hirsch C.D."/>
            <person name="Visser B."/>
            <person name="Pretorius Z.A."/>
            <person name="Steffenson B.J."/>
            <person name="Schwessinger B."/>
            <person name="Dodds P.N."/>
            <person name="Figueroa M."/>
        </authorList>
    </citation>
    <scope>NUCLEOTIDE SEQUENCE [LARGE SCALE GENOMIC DNA]</scope>
    <source>
        <strain evidence="2 3">Ug99</strain>
    </source>
</reference>
<dbReference type="Proteomes" id="UP000325313">
    <property type="component" value="Unassembled WGS sequence"/>
</dbReference>